<evidence type="ECO:0000313" key="1">
    <source>
        <dbReference type="EMBL" id="KON91058.1"/>
    </source>
</evidence>
<evidence type="ECO:0000313" key="2">
    <source>
        <dbReference type="Proteomes" id="UP000037405"/>
    </source>
</evidence>
<organism evidence="1 2">
    <name type="scientific">Rossellomorea marisflavi</name>
    <dbReference type="NCBI Taxonomy" id="189381"/>
    <lineage>
        <taxon>Bacteria</taxon>
        <taxon>Bacillati</taxon>
        <taxon>Bacillota</taxon>
        <taxon>Bacilli</taxon>
        <taxon>Bacillales</taxon>
        <taxon>Bacillaceae</taxon>
        <taxon>Rossellomorea</taxon>
    </lineage>
</organism>
<comment type="caution">
    <text evidence="1">The sequence shown here is derived from an EMBL/GenBank/DDBJ whole genome shotgun (WGS) entry which is preliminary data.</text>
</comment>
<dbReference type="STRING" id="189381.GCA_900166615_04306"/>
<name>A0A0M0GMR4_9BACI</name>
<dbReference type="PATRIC" id="fig|189381.12.peg.161"/>
<evidence type="ECO:0008006" key="3">
    <source>
        <dbReference type="Google" id="ProtNLM"/>
    </source>
</evidence>
<dbReference type="PROSITE" id="PS51257">
    <property type="entry name" value="PROKAR_LIPOPROTEIN"/>
    <property type="match status" value="1"/>
</dbReference>
<sequence>MKRYLPVLFILALTLAGCSTSIDEEKDKTAKVVEDMVDHKVEPKENAGDMEFYLPFGAEVEKETSHNVIIKKGSDTFILFNNPQEDKDSDLLYKTSLEDESDVVKKGTFQGKDGLGYYIIKSIPDSEKYELIVGVGGTKVSTQSDEGDLSDHAKMMMKMATSVKSS</sequence>
<dbReference type="OrthoDB" id="2450230at2"/>
<keyword evidence="2" id="KW-1185">Reference proteome</keyword>
<protein>
    <recommendedName>
        <fullName evidence="3">Lipoprotein</fullName>
    </recommendedName>
</protein>
<accession>A0A0M0GMR4</accession>
<dbReference type="AlphaFoldDB" id="A0A0M0GMR4"/>
<dbReference type="EMBL" id="LGUE01000001">
    <property type="protein sequence ID" value="KON91058.1"/>
    <property type="molecule type" value="Genomic_DNA"/>
</dbReference>
<proteinExistence type="predicted"/>
<dbReference type="Proteomes" id="UP000037405">
    <property type="component" value="Unassembled WGS sequence"/>
</dbReference>
<gene>
    <name evidence="1" type="ORF">AF331_00480</name>
</gene>
<reference evidence="2" key="1">
    <citation type="submission" date="2015-07" db="EMBL/GenBank/DDBJ databases">
        <title>Fjat-14235 jcm11544.</title>
        <authorList>
            <person name="Liu B."/>
            <person name="Wang J."/>
            <person name="Zhu Y."/>
            <person name="Liu G."/>
            <person name="Chen Q."/>
            <person name="Chen Z."/>
            <person name="Lan J."/>
            <person name="Che J."/>
            <person name="Ge C."/>
            <person name="Shi H."/>
            <person name="Pan Z."/>
            <person name="Liu X."/>
        </authorList>
    </citation>
    <scope>NUCLEOTIDE SEQUENCE [LARGE SCALE GENOMIC DNA]</scope>
    <source>
        <strain evidence="2">JCM 11544</strain>
    </source>
</reference>
<dbReference type="RefSeq" id="WP_053426300.1">
    <property type="nucleotide sequence ID" value="NZ_JAMQJB010000004.1"/>
</dbReference>